<dbReference type="AlphaFoldDB" id="A0AAE0BZ72"/>
<dbReference type="Proteomes" id="UP001190700">
    <property type="component" value="Unassembled WGS sequence"/>
</dbReference>
<comment type="caution">
    <text evidence="1">The sequence shown here is derived from an EMBL/GenBank/DDBJ whole genome shotgun (WGS) entry which is preliminary data.</text>
</comment>
<protein>
    <submittedName>
        <fullName evidence="1">Uncharacterized protein</fullName>
    </submittedName>
</protein>
<organism evidence="1 2">
    <name type="scientific">Cymbomonas tetramitiformis</name>
    <dbReference type="NCBI Taxonomy" id="36881"/>
    <lineage>
        <taxon>Eukaryota</taxon>
        <taxon>Viridiplantae</taxon>
        <taxon>Chlorophyta</taxon>
        <taxon>Pyramimonadophyceae</taxon>
        <taxon>Pyramimonadales</taxon>
        <taxon>Pyramimonadaceae</taxon>
        <taxon>Cymbomonas</taxon>
    </lineage>
</organism>
<name>A0AAE0BZ72_9CHLO</name>
<sequence length="277" mass="28273">MPVDDEGGAAEAMHTLALCHIFQLAADERTEAFAAAVQEYGAPAVLAGDESGGIDVPACVKTMDEKVQGVQFAHTSLVANADASRHFEPTGSFFGGSALAAGMPQQVVPGAAGSVVPAPQVPHGGTEHAELRHHGMSSRVSAGAPSPWRHHLARISPPTVEEFPGGVERVLVAGAFDLPFSAGACSRIKPQAPHSGDRQDDNMGCMRSGGRARLRGASVGASFAYTPALFGSLSPGVQERLMQVLGSALTAEPQGFGHGGMLAEASGYGGVATTAEP</sequence>
<dbReference type="EMBL" id="LGRX02030606">
    <property type="protein sequence ID" value="KAK3245476.1"/>
    <property type="molecule type" value="Genomic_DNA"/>
</dbReference>
<reference evidence="1 2" key="1">
    <citation type="journal article" date="2015" name="Genome Biol. Evol.">
        <title>Comparative Genomics of a Bacterivorous Green Alga Reveals Evolutionary Causalities and Consequences of Phago-Mixotrophic Mode of Nutrition.</title>
        <authorList>
            <person name="Burns J.A."/>
            <person name="Paasch A."/>
            <person name="Narechania A."/>
            <person name="Kim E."/>
        </authorList>
    </citation>
    <scope>NUCLEOTIDE SEQUENCE [LARGE SCALE GENOMIC DNA]</scope>
    <source>
        <strain evidence="1 2">PLY_AMNH</strain>
    </source>
</reference>
<proteinExistence type="predicted"/>
<keyword evidence="2" id="KW-1185">Reference proteome</keyword>
<evidence type="ECO:0000313" key="2">
    <source>
        <dbReference type="Proteomes" id="UP001190700"/>
    </source>
</evidence>
<gene>
    <name evidence="1" type="ORF">CYMTET_44954</name>
</gene>
<accession>A0AAE0BZ72</accession>
<evidence type="ECO:0000313" key="1">
    <source>
        <dbReference type="EMBL" id="KAK3245476.1"/>
    </source>
</evidence>